<evidence type="ECO:0000256" key="7">
    <source>
        <dbReference type="ARBA" id="ARBA00022984"/>
    </source>
</evidence>
<dbReference type="GO" id="GO:0008360">
    <property type="term" value="P:regulation of cell shape"/>
    <property type="evidence" value="ECO:0007669"/>
    <property type="project" value="UniProtKB-KW"/>
</dbReference>
<proteinExistence type="inferred from homology"/>
<reference evidence="17" key="1">
    <citation type="submission" date="2018-05" db="EMBL/GenBank/DDBJ databases">
        <authorList>
            <person name="Lanie J.A."/>
            <person name="Ng W.-L."/>
            <person name="Kazmierczak K.M."/>
            <person name="Andrzejewski T.M."/>
            <person name="Davidsen T.M."/>
            <person name="Wayne K.J."/>
            <person name="Tettelin H."/>
            <person name="Glass J.I."/>
            <person name="Rusch D."/>
            <person name="Podicherti R."/>
            <person name="Tsui H.-C.T."/>
            <person name="Winkler M.E."/>
        </authorList>
    </citation>
    <scope>NUCLEOTIDE SEQUENCE</scope>
</reference>
<evidence type="ECO:0000256" key="1">
    <source>
        <dbReference type="ARBA" id="ARBA00004496"/>
    </source>
</evidence>
<dbReference type="PANTHER" id="PTHR43783:SF1">
    <property type="entry name" value="UDP-N-ACETYLGLUCOSAMINE 1-CARBOXYVINYLTRANSFERASE"/>
    <property type="match status" value="1"/>
</dbReference>
<dbReference type="Gene3D" id="3.65.10.10">
    <property type="entry name" value="Enolpyruvate transferase domain"/>
    <property type="match status" value="2"/>
</dbReference>
<dbReference type="AlphaFoldDB" id="A0A382ESS2"/>
<keyword evidence="9" id="KW-0961">Cell wall biogenesis/degradation</keyword>
<evidence type="ECO:0000256" key="6">
    <source>
        <dbReference type="ARBA" id="ARBA00022960"/>
    </source>
</evidence>
<name>A0A382ESS2_9ZZZZ</name>
<dbReference type="PANTHER" id="PTHR43783">
    <property type="entry name" value="UDP-N-ACETYLGLUCOSAMINE 1-CARBOXYVINYLTRANSFERASE"/>
    <property type="match status" value="1"/>
</dbReference>
<keyword evidence="3" id="KW-0963">Cytoplasm</keyword>
<dbReference type="InterPro" id="IPR005750">
    <property type="entry name" value="UDP_GlcNAc_COvinyl_MurA"/>
</dbReference>
<accession>A0A382ESS2</accession>
<dbReference type="EMBL" id="UINC01045986">
    <property type="protein sequence ID" value="SVB53409.1"/>
    <property type="molecule type" value="Genomic_DNA"/>
</dbReference>
<gene>
    <name evidence="17" type="ORF">METZ01_LOCUS206263</name>
</gene>
<evidence type="ECO:0000313" key="17">
    <source>
        <dbReference type="EMBL" id="SVB53409.1"/>
    </source>
</evidence>
<dbReference type="EC" id="2.5.1.7" evidence="11"/>
<keyword evidence="6" id="KW-0133">Cell shape</keyword>
<evidence type="ECO:0000256" key="8">
    <source>
        <dbReference type="ARBA" id="ARBA00023306"/>
    </source>
</evidence>
<evidence type="ECO:0000259" key="16">
    <source>
        <dbReference type="Pfam" id="PF00275"/>
    </source>
</evidence>
<dbReference type="InterPro" id="IPR050068">
    <property type="entry name" value="MurA_subfamily"/>
</dbReference>
<comment type="subcellular location">
    <subcellularLocation>
        <location evidence="1">Cytoplasm</location>
    </subcellularLocation>
</comment>
<sequence length="417" mass="44717">MDKFIIEGKGRLAGEVEISGSKNATLPIMAAMILTSGKNKISGVPQVRDVTTMLYLLNDLGGCTEEFNDGCIVFDSAGINNYEAPYELVSKMRASCLVLGPLLARLGKAKVSLPGGCAIGARPLDLHIRGLEEMGAKIRLEQGYIYGEVKRLLGVRYYFDTVSVTGTANLMMAATLADGETVLENVAKEPEVVFLANVLNQCGAKIKGHGTDLLTIQGVQSLKPINCDILPDRIETGTYMIASAITRGDVKIVNCIPQQVEALTMKLRQAGLVVEENETSLRVVGDGQLNGVNIKTQPHPGFATDLQAQFMALMALAQGQSIIIETVFENRFMHAAELKRMGADVTIQGQTAVVNGVKELSGAPLMATDLRASASLVLAALAAKGKSVISRIYHIDRGYSGIEKKLCNLGAKIHREK</sequence>
<protein>
    <recommendedName>
        <fullName evidence="12">UDP-N-acetylglucosamine 1-carboxyvinyltransferase</fullName>
        <ecNumber evidence="11">2.5.1.7</ecNumber>
    </recommendedName>
    <alternativeName>
        <fullName evidence="13">Enoylpyruvate transferase</fullName>
    </alternativeName>
    <alternativeName>
        <fullName evidence="14">UDP-N-acetylglucosamine enolpyruvyl transferase</fullName>
    </alternativeName>
</protein>
<comment type="pathway">
    <text evidence="2">Cell wall biogenesis; peptidoglycan biosynthesis.</text>
</comment>
<dbReference type="GO" id="GO:0019277">
    <property type="term" value="P:UDP-N-acetylgalactosamine biosynthetic process"/>
    <property type="evidence" value="ECO:0007669"/>
    <property type="project" value="InterPro"/>
</dbReference>
<evidence type="ECO:0000256" key="11">
    <source>
        <dbReference type="ARBA" id="ARBA00039108"/>
    </source>
</evidence>
<dbReference type="GO" id="GO:0051301">
    <property type="term" value="P:cell division"/>
    <property type="evidence" value="ECO:0007669"/>
    <property type="project" value="UniProtKB-KW"/>
</dbReference>
<comment type="similarity">
    <text evidence="10">Belongs to the EPSP synthase family. MurA subfamily.</text>
</comment>
<dbReference type="HAMAP" id="MF_00111">
    <property type="entry name" value="MurA"/>
    <property type="match status" value="1"/>
</dbReference>
<evidence type="ECO:0000256" key="2">
    <source>
        <dbReference type="ARBA" id="ARBA00004752"/>
    </source>
</evidence>
<keyword evidence="4" id="KW-0132">Cell division</keyword>
<dbReference type="GO" id="GO:0071555">
    <property type="term" value="P:cell wall organization"/>
    <property type="evidence" value="ECO:0007669"/>
    <property type="project" value="UniProtKB-KW"/>
</dbReference>
<dbReference type="InterPro" id="IPR001986">
    <property type="entry name" value="Enolpyruvate_Tfrase_dom"/>
</dbReference>
<evidence type="ECO:0000256" key="9">
    <source>
        <dbReference type="ARBA" id="ARBA00023316"/>
    </source>
</evidence>
<keyword evidence="8" id="KW-0131">Cell cycle</keyword>
<evidence type="ECO:0000256" key="13">
    <source>
        <dbReference type="ARBA" id="ARBA00042443"/>
    </source>
</evidence>
<dbReference type="NCBIfam" id="NF006873">
    <property type="entry name" value="PRK09369.1"/>
    <property type="match status" value="1"/>
</dbReference>
<dbReference type="CDD" id="cd01555">
    <property type="entry name" value="UdpNAET"/>
    <property type="match status" value="1"/>
</dbReference>
<evidence type="ECO:0000256" key="12">
    <source>
        <dbReference type="ARBA" id="ARBA00039754"/>
    </source>
</evidence>
<dbReference type="GO" id="GO:0009252">
    <property type="term" value="P:peptidoglycan biosynthetic process"/>
    <property type="evidence" value="ECO:0007669"/>
    <property type="project" value="UniProtKB-KW"/>
</dbReference>
<organism evidence="17">
    <name type="scientific">marine metagenome</name>
    <dbReference type="NCBI Taxonomy" id="408172"/>
    <lineage>
        <taxon>unclassified sequences</taxon>
        <taxon>metagenomes</taxon>
        <taxon>ecological metagenomes</taxon>
    </lineage>
</organism>
<evidence type="ECO:0000256" key="10">
    <source>
        <dbReference type="ARBA" id="ARBA00038367"/>
    </source>
</evidence>
<dbReference type="GO" id="GO:0008760">
    <property type="term" value="F:UDP-N-acetylglucosamine 1-carboxyvinyltransferase activity"/>
    <property type="evidence" value="ECO:0007669"/>
    <property type="project" value="UniProtKB-EC"/>
</dbReference>
<evidence type="ECO:0000256" key="15">
    <source>
        <dbReference type="ARBA" id="ARBA00047527"/>
    </source>
</evidence>
<dbReference type="SUPFAM" id="SSF55205">
    <property type="entry name" value="EPT/RTPC-like"/>
    <property type="match status" value="1"/>
</dbReference>
<dbReference type="FunFam" id="3.65.10.10:FF:000001">
    <property type="entry name" value="UDP-N-acetylglucosamine 1-carboxyvinyltransferase"/>
    <property type="match status" value="1"/>
</dbReference>
<keyword evidence="5" id="KW-0808">Transferase</keyword>
<evidence type="ECO:0000256" key="4">
    <source>
        <dbReference type="ARBA" id="ARBA00022618"/>
    </source>
</evidence>
<dbReference type="Pfam" id="PF00275">
    <property type="entry name" value="EPSP_synthase"/>
    <property type="match status" value="1"/>
</dbReference>
<evidence type="ECO:0000256" key="14">
    <source>
        <dbReference type="ARBA" id="ARBA00042842"/>
    </source>
</evidence>
<dbReference type="GO" id="GO:0005737">
    <property type="term" value="C:cytoplasm"/>
    <property type="evidence" value="ECO:0007669"/>
    <property type="project" value="UniProtKB-SubCell"/>
</dbReference>
<keyword evidence="7" id="KW-0573">Peptidoglycan synthesis</keyword>
<evidence type="ECO:0000256" key="5">
    <source>
        <dbReference type="ARBA" id="ARBA00022679"/>
    </source>
</evidence>
<feature type="domain" description="Enolpyruvate transferase" evidence="16">
    <location>
        <begin position="7"/>
        <end position="406"/>
    </location>
</feature>
<dbReference type="InterPro" id="IPR013792">
    <property type="entry name" value="RNA3'P_cycl/enolpyr_Trfase_a/b"/>
</dbReference>
<evidence type="ECO:0000256" key="3">
    <source>
        <dbReference type="ARBA" id="ARBA00022490"/>
    </source>
</evidence>
<dbReference type="NCBIfam" id="TIGR01072">
    <property type="entry name" value="murA"/>
    <property type="match status" value="1"/>
</dbReference>
<comment type="catalytic activity">
    <reaction evidence="15">
        <text>phosphoenolpyruvate + UDP-N-acetyl-alpha-D-glucosamine = UDP-N-acetyl-3-O-(1-carboxyvinyl)-alpha-D-glucosamine + phosphate</text>
        <dbReference type="Rhea" id="RHEA:18681"/>
        <dbReference type="ChEBI" id="CHEBI:43474"/>
        <dbReference type="ChEBI" id="CHEBI:57705"/>
        <dbReference type="ChEBI" id="CHEBI:58702"/>
        <dbReference type="ChEBI" id="CHEBI:68483"/>
        <dbReference type="EC" id="2.5.1.7"/>
    </reaction>
</comment>
<dbReference type="InterPro" id="IPR036968">
    <property type="entry name" value="Enolpyruvate_Tfrase_sf"/>
</dbReference>